<protein>
    <recommendedName>
        <fullName evidence="5 11">Proline iminopeptidase</fullName>
        <shortName evidence="11">PIP</shortName>
        <ecNumber evidence="4 11">3.4.11.5</ecNumber>
    </recommendedName>
    <alternativeName>
        <fullName evidence="10 11">Prolyl aminopeptidase</fullName>
    </alternativeName>
</protein>
<evidence type="ECO:0000256" key="2">
    <source>
        <dbReference type="ARBA" id="ARBA00004496"/>
    </source>
</evidence>
<dbReference type="PIRSF" id="PIRSF006431">
    <property type="entry name" value="Pept_S33"/>
    <property type="match status" value="1"/>
</dbReference>
<evidence type="ECO:0000256" key="12">
    <source>
        <dbReference type="PIRSR" id="PIRSR006431-1"/>
    </source>
</evidence>
<dbReference type="RefSeq" id="WP_274584180.1">
    <property type="nucleotide sequence ID" value="NZ_CP145811.1"/>
</dbReference>
<dbReference type="Gene3D" id="3.40.50.1820">
    <property type="entry name" value="alpha/beta hydrolase"/>
    <property type="match status" value="1"/>
</dbReference>
<comment type="similarity">
    <text evidence="3 11 13">Belongs to the peptidase S33 family.</text>
</comment>
<dbReference type="Proteomes" id="UP001149607">
    <property type="component" value="Chromosome"/>
</dbReference>
<dbReference type="GO" id="GO:0005737">
    <property type="term" value="C:cytoplasm"/>
    <property type="evidence" value="ECO:0007669"/>
    <property type="project" value="UniProtKB-SubCell"/>
</dbReference>
<evidence type="ECO:0000256" key="6">
    <source>
        <dbReference type="ARBA" id="ARBA00022438"/>
    </source>
</evidence>
<organism evidence="15">
    <name type="scientific">Neisseria leonii</name>
    <dbReference type="NCBI Taxonomy" id="2995413"/>
    <lineage>
        <taxon>Bacteria</taxon>
        <taxon>Pseudomonadati</taxon>
        <taxon>Pseudomonadota</taxon>
        <taxon>Betaproteobacteria</taxon>
        <taxon>Neisseriales</taxon>
        <taxon>Neisseriaceae</taxon>
        <taxon>Neisseria</taxon>
    </lineage>
</organism>
<gene>
    <name evidence="15" type="primary">pip</name>
    <name evidence="15" type="ORF">ORY91_000213</name>
    <name evidence="16" type="ORF">V9W64_00440</name>
</gene>
<accession>A0A9X4E7C4</accession>
<keyword evidence="7 11" id="KW-0963">Cytoplasm</keyword>
<keyword evidence="6 11" id="KW-0031">Aminopeptidase</keyword>
<dbReference type="AlphaFoldDB" id="A0A9X4E7C4"/>
<feature type="active site" description="Nucleophile" evidence="12">
    <location>
        <position position="107"/>
    </location>
</feature>
<keyword evidence="9 11" id="KW-0378">Hydrolase</keyword>
<evidence type="ECO:0000256" key="7">
    <source>
        <dbReference type="ARBA" id="ARBA00022490"/>
    </source>
</evidence>
<evidence type="ECO:0000256" key="8">
    <source>
        <dbReference type="ARBA" id="ARBA00022670"/>
    </source>
</evidence>
<comment type="subcellular location">
    <subcellularLocation>
        <location evidence="2 11">Cytoplasm</location>
    </subcellularLocation>
</comment>
<sequence>MYPIREPHRQGHLPVSDLHRIYWEESGNPQGLPVVFVHGGPGAGASAACRGFFNPEIYRIVLFDQRGCGRSEPYAETAENTTWDLVADMEKLREMLGIGRWLVFGGSWGSTLSLAYAQSHPERVAGLILRGIFLGRQSEIDWLNEAGGASLIYPEQWQHYQNHIAPEKRGALVQAYRELLFSGCRATASAAAKAWADWEAYLVRFEPQPVDGDGEASLAIARIENHYFTHRCWLDNERALLENIDRIRHIPTVIVQGRYDICTPMHSAWALYQAFPEAELRIVQGGHAALEAPLCDALTRAADEFAARADAAEIR</sequence>
<dbReference type="InterPro" id="IPR002410">
    <property type="entry name" value="Peptidase_S33"/>
</dbReference>
<name>A0A9X4E7C4_9NEIS</name>
<dbReference type="Pfam" id="PF00561">
    <property type="entry name" value="Abhydrolase_1"/>
    <property type="match status" value="1"/>
</dbReference>
<keyword evidence="8 11" id="KW-0645">Protease</keyword>
<dbReference type="PRINTS" id="PR00111">
    <property type="entry name" value="ABHYDROLASE"/>
</dbReference>
<evidence type="ECO:0000256" key="13">
    <source>
        <dbReference type="RuleBase" id="RU003421"/>
    </source>
</evidence>
<dbReference type="GO" id="GO:0006508">
    <property type="term" value="P:proteolysis"/>
    <property type="evidence" value="ECO:0007669"/>
    <property type="project" value="UniProtKB-KW"/>
</dbReference>
<reference evidence="16" key="2">
    <citation type="submission" date="2024-02" db="EMBL/GenBank/DDBJ databases">
        <title>Neisseria leonii sp. nov.</title>
        <authorList>
            <person name="Boutroux M."/>
            <person name="Favre-Rochex S."/>
            <person name="Gorgette O."/>
            <person name="Touak G."/>
            <person name="Muhle E."/>
            <person name="Chesneau O."/>
            <person name="Clermont D."/>
            <person name="Rahi P."/>
        </authorList>
    </citation>
    <scope>NUCLEOTIDE SEQUENCE</scope>
    <source>
        <strain evidence="16">51.81</strain>
    </source>
</reference>
<evidence type="ECO:0000259" key="14">
    <source>
        <dbReference type="Pfam" id="PF00561"/>
    </source>
</evidence>
<proteinExistence type="inferred from homology"/>
<evidence type="ECO:0000313" key="15">
    <source>
        <dbReference type="EMBL" id="MDD9326843.1"/>
    </source>
</evidence>
<dbReference type="NCBIfam" id="TIGR01249">
    <property type="entry name" value="pro_imino_pep_1"/>
    <property type="match status" value="1"/>
</dbReference>
<reference evidence="15" key="1">
    <citation type="submission" date="2022-10" db="EMBL/GenBank/DDBJ databases">
        <authorList>
            <person name="Boutroux M."/>
        </authorList>
    </citation>
    <scope>NUCLEOTIDE SEQUENCE</scope>
    <source>
        <strain evidence="15">51.81</strain>
    </source>
</reference>
<feature type="active site" description="Proton donor" evidence="12">
    <location>
        <position position="287"/>
    </location>
</feature>
<evidence type="ECO:0000256" key="4">
    <source>
        <dbReference type="ARBA" id="ARBA00012568"/>
    </source>
</evidence>
<dbReference type="InterPro" id="IPR000073">
    <property type="entry name" value="AB_hydrolase_1"/>
</dbReference>
<dbReference type="GO" id="GO:0004177">
    <property type="term" value="F:aminopeptidase activity"/>
    <property type="evidence" value="ECO:0007669"/>
    <property type="project" value="UniProtKB-UniRule"/>
</dbReference>
<evidence type="ECO:0000256" key="11">
    <source>
        <dbReference type="PIRNR" id="PIRNR006431"/>
    </source>
</evidence>
<dbReference type="SUPFAM" id="SSF53474">
    <property type="entry name" value="alpha/beta-Hydrolases"/>
    <property type="match status" value="1"/>
</dbReference>
<feature type="active site" evidence="12">
    <location>
        <position position="260"/>
    </location>
</feature>
<dbReference type="InterPro" id="IPR005944">
    <property type="entry name" value="Pro_iminopeptidase"/>
</dbReference>
<evidence type="ECO:0000313" key="16">
    <source>
        <dbReference type="EMBL" id="WWY03260.1"/>
    </source>
</evidence>
<comment type="catalytic activity">
    <reaction evidence="1 11 13">
        <text>Release of N-terminal proline from a peptide.</text>
        <dbReference type="EC" id="3.4.11.5"/>
    </reaction>
</comment>
<evidence type="ECO:0000256" key="9">
    <source>
        <dbReference type="ARBA" id="ARBA00022801"/>
    </source>
</evidence>
<dbReference type="PRINTS" id="PR00793">
    <property type="entry name" value="PROAMNOPTASE"/>
</dbReference>
<feature type="domain" description="AB hydrolase-1" evidence="14">
    <location>
        <begin position="33"/>
        <end position="290"/>
    </location>
</feature>
<evidence type="ECO:0000256" key="3">
    <source>
        <dbReference type="ARBA" id="ARBA00010088"/>
    </source>
</evidence>
<dbReference type="PANTHER" id="PTHR43722">
    <property type="entry name" value="PROLINE IMINOPEPTIDASE"/>
    <property type="match status" value="1"/>
</dbReference>
<evidence type="ECO:0000256" key="5">
    <source>
        <dbReference type="ARBA" id="ARBA00021843"/>
    </source>
</evidence>
<evidence type="ECO:0000313" key="17">
    <source>
        <dbReference type="Proteomes" id="UP001149607"/>
    </source>
</evidence>
<keyword evidence="17" id="KW-1185">Reference proteome</keyword>
<evidence type="ECO:0000256" key="1">
    <source>
        <dbReference type="ARBA" id="ARBA00001585"/>
    </source>
</evidence>
<dbReference type="EMBL" id="CP146598">
    <property type="protein sequence ID" value="WWY03260.1"/>
    <property type="molecule type" value="Genomic_DNA"/>
</dbReference>
<dbReference type="InterPro" id="IPR029058">
    <property type="entry name" value="AB_hydrolase_fold"/>
</dbReference>
<dbReference type="EMBL" id="JAPQFL010000001">
    <property type="protein sequence ID" value="MDD9326843.1"/>
    <property type="molecule type" value="Genomic_DNA"/>
</dbReference>
<dbReference type="PANTHER" id="PTHR43722:SF1">
    <property type="entry name" value="PROLINE IMINOPEPTIDASE"/>
    <property type="match status" value="1"/>
</dbReference>
<evidence type="ECO:0000256" key="10">
    <source>
        <dbReference type="ARBA" id="ARBA00029605"/>
    </source>
</evidence>
<dbReference type="EC" id="3.4.11.5" evidence="4 11"/>